<organism evidence="2 3">
    <name type="scientific">Streptomyces uncialis</name>
    <dbReference type="NCBI Taxonomy" id="1048205"/>
    <lineage>
        <taxon>Bacteria</taxon>
        <taxon>Bacillati</taxon>
        <taxon>Actinomycetota</taxon>
        <taxon>Actinomycetes</taxon>
        <taxon>Kitasatosporales</taxon>
        <taxon>Streptomycetaceae</taxon>
        <taxon>Streptomyces</taxon>
    </lineage>
</organism>
<dbReference type="RefSeq" id="WP_073791930.1">
    <property type="nucleotide sequence ID" value="NZ_JAPEPH010000002.1"/>
</dbReference>
<keyword evidence="3" id="KW-1185">Reference proteome</keyword>
<accession>A0A1Q4V3N8</accession>
<name>A0A1Q4V3N8_9ACTN</name>
<dbReference type="AlphaFoldDB" id="A0A1Q4V3N8"/>
<dbReference type="InterPro" id="IPR043735">
    <property type="entry name" value="DUF5680"/>
</dbReference>
<dbReference type="Pfam" id="PF18931">
    <property type="entry name" value="DUF5680"/>
    <property type="match status" value="1"/>
</dbReference>
<dbReference type="STRING" id="1048205.AB852_22640"/>
<evidence type="ECO:0000313" key="3">
    <source>
        <dbReference type="Proteomes" id="UP000186455"/>
    </source>
</evidence>
<protein>
    <recommendedName>
        <fullName evidence="1">DUF5680 domain-containing protein</fullName>
    </recommendedName>
</protein>
<reference evidence="2 3" key="1">
    <citation type="submission" date="2015-06" db="EMBL/GenBank/DDBJ databases">
        <title>Cloning and characterization of the uncialamcin biosynthetic gene cluster.</title>
        <authorList>
            <person name="Yan X."/>
            <person name="Huang T."/>
            <person name="Ge H."/>
            <person name="Shen B."/>
        </authorList>
    </citation>
    <scope>NUCLEOTIDE SEQUENCE [LARGE SCALE GENOMIC DNA]</scope>
    <source>
        <strain evidence="2 3">DCA2648</strain>
    </source>
</reference>
<gene>
    <name evidence="2" type="ORF">AB852_22640</name>
</gene>
<proteinExistence type="predicted"/>
<sequence length="161" mass="17724">MSTQTHDAPTPSELESFIVRAKSATYAAGGGRIAPVRTASHDLEYREDGLVYRDSYFGGTDFLGQETVHSHDLPVWGMNYHGYLLTGGIDARTAGEVIQEALTALYAEGRFLGGFRYTVGGFVYHDETTGEVNRFRGTEHITLPDGTRAYELVYHGGRVLD</sequence>
<dbReference type="Proteomes" id="UP000186455">
    <property type="component" value="Unassembled WGS sequence"/>
</dbReference>
<evidence type="ECO:0000259" key="1">
    <source>
        <dbReference type="Pfam" id="PF18931"/>
    </source>
</evidence>
<dbReference type="EMBL" id="LFBV01000006">
    <property type="protein sequence ID" value="OKH92472.1"/>
    <property type="molecule type" value="Genomic_DNA"/>
</dbReference>
<evidence type="ECO:0000313" key="2">
    <source>
        <dbReference type="EMBL" id="OKH92472.1"/>
    </source>
</evidence>
<comment type="caution">
    <text evidence="2">The sequence shown here is derived from an EMBL/GenBank/DDBJ whole genome shotgun (WGS) entry which is preliminary data.</text>
</comment>
<feature type="domain" description="DUF5680" evidence="1">
    <location>
        <begin position="54"/>
        <end position="159"/>
    </location>
</feature>